<protein>
    <submittedName>
        <fullName evidence="1">Uncharacterized protein</fullName>
    </submittedName>
</protein>
<dbReference type="AlphaFoldDB" id="A0A415D8C3"/>
<accession>A0A415D8C3</accession>
<organism evidence="1 2">
    <name type="scientific">[Ruminococcus] lactaris</name>
    <dbReference type="NCBI Taxonomy" id="46228"/>
    <lineage>
        <taxon>Bacteria</taxon>
        <taxon>Bacillati</taxon>
        <taxon>Bacillota</taxon>
        <taxon>Clostridia</taxon>
        <taxon>Lachnospirales</taxon>
        <taxon>Lachnospiraceae</taxon>
        <taxon>Mediterraneibacter</taxon>
    </lineage>
</organism>
<sequence>MFKKKQRQNKRLKKLEKVRKSKGRRFDWIVCPLTIRIYRDASKGSVRDLSERSLGDLTTRICRDADKGKSLCFVGDTHQRFSRSF</sequence>
<evidence type="ECO:0000313" key="2">
    <source>
        <dbReference type="Proteomes" id="UP000285832"/>
    </source>
</evidence>
<name>A0A415D8C3_9FIRM</name>
<dbReference type="EMBL" id="QRMI01000006">
    <property type="protein sequence ID" value="RHJ63043.1"/>
    <property type="molecule type" value="Genomic_DNA"/>
</dbReference>
<reference evidence="1 2" key="1">
    <citation type="submission" date="2018-08" db="EMBL/GenBank/DDBJ databases">
        <title>A genome reference for cultivated species of the human gut microbiota.</title>
        <authorList>
            <person name="Zou Y."/>
            <person name="Xue W."/>
            <person name="Luo G."/>
        </authorList>
    </citation>
    <scope>NUCLEOTIDE SEQUENCE [LARGE SCALE GENOMIC DNA]</scope>
    <source>
        <strain evidence="1 2">AM09-9</strain>
    </source>
</reference>
<gene>
    <name evidence="1" type="ORF">DW116_03695</name>
</gene>
<dbReference type="Proteomes" id="UP000285832">
    <property type="component" value="Unassembled WGS sequence"/>
</dbReference>
<comment type="caution">
    <text evidence="1">The sequence shown here is derived from an EMBL/GenBank/DDBJ whole genome shotgun (WGS) entry which is preliminary data.</text>
</comment>
<proteinExistence type="predicted"/>
<evidence type="ECO:0000313" key="1">
    <source>
        <dbReference type="EMBL" id="RHJ63043.1"/>
    </source>
</evidence>